<feature type="domain" description="Metallo-beta-lactamase" evidence="9">
    <location>
        <begin position="210"/>
        <end position="278"/>
    </location>
</feature>
<feature type="binding site" evidence="8">
    <location>
        <position position="277"/>
    </location>
    <ligand>
        <name>Zn(2+)</name>
        <dbReference type="ChEBI" id="CHEBI:29105"/>
        <label>2</label>
        <note>catalytic</note>
    </ligand>
</feature>
<dbReference type="Pfam" id="PF23023">
    <property type="entry name" value="Anti-Pycsar_Apyc1"/>
    <property type="match status" value="1"/>
</dbReference>
<proteinExistence type="inferred from homology"/>
<dbReference type="Pfam" id="PF12706">
    <property type="entry name" value="Lactamase_B_2"/>
    <property type="match status" value="1"/>
</dbReference>
<comment type="subunit">
    <text evidence="1 8">Homodimer.</text>
</comment>
<dbReference type="NCBIfam" id="NF000801">
    <property type="entry name" value="PRK00055.1-3"/>
    <property type="match status" value="1"/>
</dbReference>
<evidence type="ECO:0000256" key="8">
    <source>
        <dbReference type="HAMAP-Rule" id="MF_01818"/>
    </source>
</evidence>
<sequence>MNREKNMIRFDVTLLGCGSATPTLRHEATAQVVNLHDKLYMIDCGEGAQLQMRRMHIRFNRLTHIFISHLHGDHCFGLPGLLSTLGMLGRKGELVIHGPHSLGDFIRPVLALFCKEMGYTVRLNLIDPQKHALVMEDRSLSVWSIPLKHRIPTCGYLFAEKPREAHLIREMIDFYQVPVKALRGIKQGENFITPEGVTVPHTRLTRPAQPPRRYAFCSDTAFEPSIVPYIEGVDCLYHEATFMDSELARARETFHSTARQAAEIARMAGAKKLVIGHYSARYEDINPLLGEAQAIFSNTIAGQEGMIVQV</sequence>
<feature type="binding site" evidence="8">
    <location>
        <position position="69"/>
    </location>
    <ligand>
        <name>Zn(2+)</name>
        <dbReference type="ChEBI" id="CHEBI:29105"/>
        <label>1</label>
        <note>catalytic</note>
    </ligand>
</feature>
<feature type="binding site" evidence="8">
    <location>
        <position position="219"/>
    </location>
    <ligand>
        <name>Zn(2+)</name>
        <dbReference type="ChEBI" id="CHEBI:29105"/>
        <label>2</label>
        <note>catalytic</note>
    </ligand>
</feature>
<evidence type="ECO:0000256" key="5">
    <source>
        <dbReference type="ARBA" id="ARBA00022759"/>
    </source>
</evidence>
<dbReference type="HAMAP" id="MF_01818">
    <property type="entry name" value="RNase_Z_BN"/>
    <property type="match status" value="1"/>
</dbReference>
<reference evidence="10 11" key="1">
    <citation type="submission" date="2016-09" db="EMBL/GenBank/DDBJ databases">
        <authorList>
            <person name="Capua I."/>
            <person name="De Benedictis P."/>
            <person name="Joannis T."/>
            <person name="Lombin L.H."/>
            <person name="Cattoli G."/>
        </authorList>
    </citation>
    <scope>NUCLEOTIDE SEQUENCE [LARGE SCALE GENOMIC DNA]</scope>
    <source>
        <strain evidence="10 11">UB20</strain>
    </source>
</reference>
<dbReference type="GO" id="GO:0042781">
    <property type="term" value="F:3'-tRNA processing endoribonuclease activity"/>
    <property type="evidence" value="ECO:0007669"/>
    <property type="project" value="UniProtKB-UniRule"/>
</dbReference>
<keyword evidence="3 8" id="KW-0540">Nuclease</keyword>
<evidence type="ECO:0000313" key="10">
    <source>
        <dbReference type="EMBL" id="SCQ20473.1"/>
    </source>
</evidence>
<evidence type="ECO:0000256" key="6">
    <source>
        <dbReference type="ARBA" id="ARBA00022801"/>
    </source>
</evidence>
<keyword evidence="7 8" id="KW-0862">Zinc</keyword>
<dbReference type="GO" id="GO:0008270">
    <property type="term" value="F:zinc ion binding"/>
    <property type="evidence" value="ECO:0007669"/>
    <property type="project" value="UniProtKB-UniRule"/>
</dbReference>
<protein>
    <recommendedName>
        <fullName evidence="8">Ribonuclease Z</fullName>
        <shortName evidence="8">RNase Z</shortName>
        <ecNumber evidence="8">3.1.26.11</ecNumber>
    </recommendedName>
    <alternativeName>
        <fullName evidence="8">tRNA 3 endonuclease</fullName>
    </alternativeName>
    <alternativeName>
        <fullName evidence="8">tRNase Z</fullName>
    </alternativeName>
</protein>
<feature type="binding site" evidence="8">
    <location>
        <position position="71"/>
    </location>
    <ligand>
        <name>Zn(2+)</name>
        <dbReference type="ChEBI" id="CHEBI:29105"/>
        <label>1</label>
        <note>catalytic</note>
    </ligand>
</feature>
<feature type="binding site" evidence="8">
    <location>
        <position position="149"/>
    </location>
    <ligand>
        <name>Zn(2+)</name>
        <dbReference type="ChEBI" id="CHEBI:29105"/>
        <label>1</label>
        <note>catalytic</note>
    </ligand>
</feature>
<feature type="active site" description="Proton acceptor" evidence="8">
    <location>
        <position position="73"/>
    </location>
</feature>
<comment type="catalytic activity">
    <reaction evidence="8">
        <text>Endonucleolytic cleavage of RNA, removing extra 3' nucleotides from tRNA precursor, generating 3' termini of tRNAs. A 3'-hydroxy group is left at the tRNA terminus and a 5'-phosphoryl group is left at the trailer molecule.</text>
        <dbReference type="EC" id="3.1.26.11"/>
    </reaction>
</comment>
<dbReference type="EC" id="3.1.26.11" evidence="8"/>
<dbReference type="PANTHER" id="PTHR46018">
    <property type="entry name" value="ZINC PHOSPHODIESTERASE ELAC PROTEIN 1"/>
    <property type="match status" value="1"/>
</dbReference>
<dbReference type="EMBL" id="FMMM01000037">
    <property type="protein sequence ID" value="SCQ20473.1"/>
    <property type="molecule type" value="Genomic_DNA"/>
</dbReference>
<feature type="binding site" evidence="8">
    <location>
        <position position="73"/>
    </location>
    <ligand>
        <name>Zn(2+)</name>
        <dbReference type="ChEBI" id="CHEBI:29105"/>
        <label>2</label>
        <note>catalytic</note>
    </ligand>
</feature>
<comment type="similarity">
    <text evidence="8">Belongs to the RNase Z family.</text>
</comment>
<dbReference type="Gene3D" id="3.60.15.10">
    <property type="entry name" value="Ribonuclease Z/Hydroxyacylglutathione hydrolase-like"/>
    <property type="match status" value="1"/>
</dbReference>
<evidence type="ECO:0000256" key="4">
    <source>
        <dbReference type="ARBA" id="ARBA00022723"/>
    </source>
</evidence>
<evidence type="ECO:0000313" key="11">
    <source>
        <dbReference type="Proteomes" id="UP000182057"/>
    </source>
</evidence>
<dbReference type="InterPro" id="IPR001279">
    <property type="entry name" value="Metallo-B-lactamas"/>
</dbReference>
<keyword evidence="5 8" id="KW-0255">Endonuclease</keyword>
<name>A0A1D3UK71_TANFO</name>
<dbReference type="PANTHER" id="PTHR46018:SF2">
    <property type="entry name" value="ZINC PHOSPHODIESTERASE ELAC PROTEIN 1"/>
    <property type="match status" value="1"/>
</dbReference>
<dbReference type="CDD" id="cd07717">
    <property type="entry name" value="RNaseZ_ZiPD-like_MBL-fold"/>
    <property type="match status" value="1"/>
</dbReference>
<feature type="binding site" evidence="8">
    <location>
        <position position="74"/>
    </location>
    <ligand>
        <name>Zn(2+)</name>
        <dbReference type="ChEBI" id="CHEBI:29105"/>
        <label>2</label>
        <note>catalytic</note>
    </ligand>
</feature>
<keyword evidence="4 8" id="KW-0479">Metal-binding</keyword>
<feature type="binding site" evidence="8">
    <location>
        <position position="219"/>
    </location>
    <ligand>
        <name>Zn(2+)</name>
        <dbReference type="ChEBI" id="CHEBI:29105"/>
        <label>1</label>
        <note>catalytic</note>
    </ligand>
</feature>
<comment type="function">
    <text evidence="8">Zinc phosphodiesterase, which displays some tRNA 3'-processing endonuclease activity. Probably involved in tRNA maturation, by removing a 3'-trailer from precursor tRNA.</text>
</comment>
<gene>
    <name evidence="8 10" type="primary">rnz</name>
    <name evidence="10" type="ORF">TFUB20_01048</name>
</gene>
<keyword evidence="2 8" id="KW-0819">tRNA processing</keyword>
<dbReference type="SUPFAM" id="SSF56281">
    <property type="entry name" value="Metallo-hydrolase/oxidoreductase"/>
    <property type="match status" value="1"/>
</dbReference>
<dbReference type="InterPro" id="IPR036866">
    <property type="entry name" value="RibonucZ/Hydroxyglut_hydro"/>
</dbReference>
<dbReference type="AlphaFoldDB" id="A0A1D3UK71"/>
<dbReference type="Proteomes" id="UP000182057">
    <property type="component" value="Unassembled WGS sequence"/>
</dbReference>
<dbReference type="InterPro" id="IPR013471">
    <property type="entry name" value="RNase_Z/BN"/>
</dbReference>
<evidence type="ECO:0000259" key="9">
    <source>
        <dbReference type="Pfam" id="PF12706"/>
    </source>
</evidence>
<organism evidence="10 11">
    <name type="scientific">Tannerella forsythia</name>
    <name type="common">Bacteroides forsythus</name>
    <dbReference type="NCBI Taxonomy" id="28112"/>
    <lineage>
        <taxon>Bacteria</taxon>
        <taxon>Pseudomonadati</taxon>
        <taxon>Bacteroidota</taxon>
        <taxon>Bacteroidia</taxon>
        <taxon>Bacteroidales</taxon>
        <taxon>Tannerellaceae</taxon>
        <taxon>Tannerella</taxon>
    </lineage>
</organism>
<dbReference type="NCBIfam" id="TIGR02651">
    <property type="entry name" value="RNase_Z"/>
    <property type="match status" value="1"/>
</dbReference>
<keyword evidence="6 8" id="KW-0378">Hydrolase</keyword>
<comment type="cofactor">
    <cofactor evidence="8">
        <name>Zn(2+)</name>
        <dbReference type="ChEBI" id="CHEBI:29105"/>
    </cofactor>
    <text evidence="8">Binds 2 Zn(2+) ions.</text>
</comment>
<evidence type="ECO:0000256" key="7">
    <source>
        <dbReference type="ARBA" id="ARBA00022833"/>
    </source>
</evidence>
<evidence type="ECO:0000256" key="2">
    <source>
        <dbReference type="ARBA" id="ARBA00022694"/>
    </source>
</evidence>
<evidence type="ECO:0000256" key="3">
    <source>
        <dbReference type="ARBA" id="ARBA00022722"/>
    </source>
</evidence>
<accession>A0A1D3UK71</accession>
<evidence type="ECO:0000256" key="1">
    <source>
        <dbReference type="ARBA" id="ARBA00011738"/>
    </source>
</evidence>